<dbReference type="SUPFAM" id="SSF56399">
    <property type="entry name" value="ADP-ribosylation"/>
    <property type="match status" value="1"/>
</dbReference>
<proteinExistence type="inferred from homology"/>
<dbReference type="InterPro" id="IPR052056">
    <property type="entry name" value="Mono-ARTD/PARP"/>
</dbReference>
<dbReference type="GO" id="GO:0005737">
    <property type="term" value="C:cytoplasm"/>
    <property type="evidence" value="ECO:0007669"/>
    <property type="project" value="TreeGrafter"/>
</dbReference>
<name>A0A553MX55_9TELE</name>
<dbReference type="PROSITE" id="PS50918">
    <property type="entry name" value="WWE"/>
    <property type="match status" value="1"/>
</dbReference>
<evidence type="ECO:0000256" key="7">
    <source>
        <dbReference type="RuleBase" id="RU362114"/>
    </source>
</evidence>
<dbReference type="Pfam" id="PF00644">
    <property type="entry name" value="PARP"/>
    <property type="match status" value="1"/>
</dbReference>
<dbReference type="Gene3D" id="3.90.228.10">
    <property type="match status" value="1"/>
</dbReference>
<dbReference type="Pfam" id="PF23222">
    <property type="entry name" value="RRM_PARP14_1"/>
    <property type="match status" value="1"/>
</dbReference>
<comment type="caution">
    <text evidence="11">The sequence shown here is derived from an EMBL/GenBank/DDBJ whole genome shotgun (WGS) entry which is preliminary data.</text>
</comment>
<keyword evidence="4 7" id="KW-0520">NAD</keyword>
<dbReference type="InterPro" id="IPR002589">
    <property type="entry name" value="Macro_dom"/>
</dbReference>
<dbReference type="PANTHER" id="PTHR14453:SF107">
    <property type="entry name" value="POLY [ADP-RIBOSE] POLYMERASE"/>
    <property type="match status" value="1"/>
</dbReference>
<dbReference type="Gene3D" id="3.30.720.50">
    <property type="match status" value="1"/>
</dbReference>
<keyword evidence="12" id="KW-1185">Reference proteome</keyword>
<dbReference type="Gene3D" id="3.40.220.10">
    <property type="entry name" value="Leucine Aminopeptidase, subunit E, domain 1"/>
    <property type="match status" value="2"/>
</dbReference>
<evidence type="ECO:0000256" key="6">
    <source>
        <dbReference type="ARBA" id="ARBA00024347"/>
    </source>
</evidence>
<feature type="domain" description="Macro" evidence="10">
    <location>
        <begin position="575"/>
        <end position="761"/>
    </location>
</feature>
<dbReference type="GO" id="GO:0003714">
    <property type="term" value="F:transcription corepressor activity"/>
    <property type="evidence" value="ECO:0007669"/>
    <property type="project" value="TreeGrafter"/>
</dbReference>
<evidence type="ECO:0000313" key="12">
    <source>
        <dbReference type="Proteomes" id="UP000316079"/>
    </source>
</evidence>
<dbReference type="Proteomes" id="UP000316079">
    <property type="component" value="Unassembled WGS sequence"/>
</dbReference>
<dbReference type="CDD" id="cd01439">
    <property type="entry name" value="TCCD_inducible_PARP_like"/>
    <property type="match status" value="1"/>
</dbReference>
<dbReference type="GO" id="GO:1990404">
    <property type="term" value="F:NAD+-protein mono-ADP-ribosyltransferase activity"/>
    <property type="evidence" value="ECO:0007669"/>
    <property type="project" value="TreeGrafter"/>
</dbReference>
<dbReference type="EMBL" id="SRMA01027225">
    <property type="protein sequence ID" value="TRY57759.1"/>
    <property type="molecule type" value="Genomic_DNA"/>
</dbReference>
<dbReference type="Pfam" id="PF01661">
    <property type="entry name" value="Macro"/>
    <property type="match status" value="1"/>
</dbReference>
<dbReference type="GO" id="GO:0003950">
    <property type="term" value="F:NAD+ poly-ADP-ribosyltransferase activity"/>
    <property type="evidence" value="ECO:0007669"/>
    <property type="project" value="UniProtKB-UniRule"/>
</dbReference>
<dbReference type="GO" id="GO:0070212">
    <property type="term" value="P:protein poly-ADP-ribosylation"/>
    <property type="evidence" value="ECO:0007669"/>
    <property type="project" value="TreeGrafter"/>
</dbReference>
<dbReference type="EC" id="2.4.2.-" evidence="7"/>
<dbReference type="PROSITE" id="PS51059">
    <property type="entry name" value="PARP_CATALYTIC"/>
    <property type="match status" value="1"/>
</dbReference>
<dbReference type="GO" id="GO:0005634">
    <property type="term" value="C:nucleus"/>
    <property type="evidence" value="ECO:0007669"/>
    <property type="project" value="UniProtKB-SubCell"/>
</dbReference>
<dbReference type="InterPro" id="IPR037197">
    <property type="entry name" value="WWE_dom_sf"/>
</dbReference>
<dbReference type="EMBL" id="SRMA01027225">
    <property type="protein sequence ID" value="TRY57758.1"/>
    <property type="molecule type" value="Genomic_DNA"/>
</dbReference>
<keyword evidence="3 7" id="KW-0808">Transferase</keyword>
<comment type="subcellular location">
    <subcellularLocation>
        <location evidence="1">Nucleus</location>
    </subcellularLocation>
</comment>
<dbReference type="GO" id="GO:0010629">
    <property type="term" value="P:negative regulation of gene expression"/>
    <property type="evidence" value="ECO:0007669"/>
    <property type="project" value="TreeGrafter"/>
</dbReference>
<dbReference type="InterPro" id="IPR012317">
    <property type="entry name" value="Poly(ADP-ribose)pol_cat_dom"/>
</dbReference>
<dbReference type="OrthoDB" id="6133115at2759"/>
<evidence type="ECO:0000256" key="2">
    <source>
        <dbReference type="ARBA" id="ARBA00022676"/>
    </source>
</evidence>
<dbReference type="InterPro" id="IPR043472">
    <property type="entry name" value="Macro_dom-like"/>
</dbReference>
<dbReference type="PANTHER" id="PTHR14453">
    <property type="entry name" value="PARP/ZINC FINGER CCCH TYPE DOMAIN CONTAINING PROTEIN"/>
    <property type="match status" value="1"/>
</dbReference>
<keyword evidence="2 7" id="KW-0328">Glycosyltransferase</keyword>
<evidence type="ECO:0000259" key="10">
    <source>
        <dbReference type="PROSITE" id="PS51154"/>
    </source>
</evidence>
<dbReference type="FunFam" id="3.90.228.10:FF:000008">
    <property type="entry name" value="Poly [ADP-ribose] polymerase"/>
    <property type="match status" value="1"/>
</dbReference>
<evidence type="ECO:0000259" key="9">
    <source>
        <dbReference type="PROSITE" id="PS51059"/>
    </source>
</evidence>
<reference evidence="11 12" key="1">
    <citation type="journal article" date="2019" name="Sci. Data">
        <title>Hybrid genome assembly and annotation of Danionella translucida.</title>
        <authorList>
            <person name="Kadobianskyi M."/>
            <person name="Schulze L."/>
            <person name="Schuelke M."/>
            <person name="Judkewitz B."/>
        </authorList>
    </citation>
    <scope>NUCLEOTIDE SEQUENCE [LARGE SCALE GENOMIC DNA]</scope>
    <source>
        <strain evidence="11 12">Bolton</strain>
    </source>
</reference>
<dbReference type="InterPro" id="IPR057051">
    <property type="entry name" value="PARP14_RPM_1"/>
</dbReference>
<gene>
    <name evidence="11" type="ORF">DNTS_012030</name>
</gene>
<feature type="domain" description="WWE" evidence="8">
    <location>
        <begin position="1092"/>
        <end position="1166"/>
    </location>
</feature>
<organism evidence="11 12">
    <name type="scientific">Danionella cerebrum</name>
    <dbReference type="NCBI Taxonomy" id="2873325"/>
    <lineage>
        <taxon>Eukaryota</taxon>
        <taxon>Metazoa</taxon>
        <taxon>Chordata</taxon>
        <taxon>Craniata</taxon>
        <taxon>Vertebrata</taxon>
        <taxon>Euteleostomi</taxon>
        <taxon>Actinopterygii</taxon>
        <taxon>Neopterygii</taxon>
        <taxon>Teleostei</taxon>
        <taxon>Ostariophysi</taxon>
        <taxon>Cypriniformes</taxon>
        <taxon>Danionidae</taxon>
        <taxon>Danioninae</taxon>
        <taxon>Danionella</taxon>
    </lineage>
</organism>
<evidence type="ECO:0000313" key="11">
    <source>
        <dbReference type="EMBL" id="TRY57759.1"/>
    </source>
</evidence>
<dbReference type="InterPro" id="IPR004170">
    <property type="entry name" value="WWE_dom"/>
</dbReference>
<dbReference type="SUPFAM" id="SSF52949">
    <property type="entry name" value="Macro domain-like"/>
    <property type="match status" value="2"/>
</dbReference>
<evidence type="ECO:0000256" key="4">
    <source>
        <dbReference type="ARBA" id="ARBA00023027"/>
    </source>
</evidence>
<dbReference type="STRING" id="623744.A0A553MX55"/>
<accession>A0A553MX55</accession>
<evidence type="ECO:0000259" key="8">
    <source>
        <dbReference type="PROSITE" id="PS50918"/>
    </source>
</evidence>
<dbReference type="InterPro" id="IPR012677">
    <property type="entry name" value="Nucleotide-bd_a/b_plait_sf"/>
</dbReference>
<reference evidence="11" key="2">
    <citation type="submission" date="2019-04" db="EMBL/GenBank/DDBJ databases">
        <authorList>
            <person name="Kadobianskyi M."/>
            <person name="Schulze L."/>
            <person name="Schuelke M."/>
            <person name="Judkewitz B."/>
        </authorList>
    </citation>
    <scope>NUCLEOTIDE SEQUENCE</scope>
    <source>
        <strain evidence="11">Bolton</strain>
        <tissue evidence="11">Whole-body</tissue>
    </source>
</reference>
<feature type="domain" description="Macro" evidence="10">
    <location>
        <begin position="779"/>
        <end position="952"/>
    </location>
</feature>
<comment type="similarity">
    <text evidence="6">Belongs to the ARTD/PARP family.</text>
</comment>
<sequence length="1369" mass="152503">MEGYQYHVFFEVKDLTDKAFKHIQKYFSLQRRSGGGDCEVSKAGKDIYKISFLNVKARDNVLRKKDHNISVPEEGNIYVSVRSENIAERSEQPKDSDAQDQETATGKSVEKVYKLDQYLLRYLSESEKPKKDFKKCCSGLFCSFKICTESEKLVVTRDPEAKDSCSLDKWEIGVDQLVDALKYRYNVHFEVERDKSAIIEDNAFLQNDFLKIYSDEGTDLAVVVGERKEVNKILKLISGFQEKDQVQKECHITEDQYALIKEQFEFYVTSNSPNLKILKDQGDVVLLKGVEKDVSDGENELSKLVHAIQKKKIPLDPVIVSFLKSSDIIKHFQKRFQKSLRSPVMLETSGSDLVLLCVSDGPLEEAATAVQRDLCEETVHLESAQKYDAFCKLKQDLSDALSQVNAQGVQAEIKYQDESSSDPKVQLVGFTTEVRKLKKIIFEYKRNHQRHQDSLPLRCLEMAENFPEILSMAGLKRNSVEIKPICSPFPCVHLTGPLCEVQAVKDVLGSFLQSLVMKRFEVKGPGVWQFFQQNGAETLKLVKGSFNVAILPINEGPRRDRVPEYHSFLSCPSNQAQASPVYENLIRIKVVIGSLEEQQVDAMIAPMVNTNLTSTLIGKSLLKKGGQQLQKNFDTAKIQRSLALGDVLKVDATPALGCSKVFFIEFEPKGKMHESDKSLTSVLGRAFFQCELNSCGAVALPVIGPGIVLSMPVEESVDMLTKAICRFLSRPTDSLHTFCIPIMPNYPHSEQMFQRVMANLSEEMVDKNGHALFSSLTSDLDEVTIPVGKIELHLVFGDITNETTDAIVNTTDFTDFQTNGVCKDILTKAGPRVQAQLTGAKVASGKIFTTPPGNFPCKTIIHVCGNRSPDVIKTLAKAIITHCEHAHYQSVAIPAICAGQGALEPNVVAKSILEGVKDTIQGGNLQYLQIIRFILMKINVFLEFKTMAEQIFGANSQLTAPAPLIPTSGHSSPSTRARAVSLPALPDLSSLFSSVPVVEEKAAFLVMGDSDKDVCDACQELQRAFDGQCSTQSFCSDDIKRLTDTEMNMFLSHVDSFHLKLEDSSPGGLVVRGRKDGVNEVAKVMQDSLRRQVREKDEAALYSQVAWCIRGDRGVWQKVSKEVNMKLETADVDDGIVDAQGVKWTVDLNRNEAKASDSGRVTALKRLENHLDFRPPIYWDNMSQNDSVNVIALDPQSTEYQTVKADFKKTAPKTVLKIERIQNPKLRQMYEVRKADLEVKNTLVGAAEKLLYHGTSETSCSSIINSNFNRNYSGQNGTAYGQGTYFAVNASYSASTAFAVPLSDGTQQMFVARVLTGYFSQGQGGMRTPPVRVQPDILYDSVVDNIANPTMYVVFHDCQAYPDYLITFQ</sequence>
<dbReference type="SMART" id="SM00506">
    <property type="entry name" value="A1pp"/>
    <property type="match status" value="1"/>
</dbReference>
<evidence type="ECO:0000256" key="5">
    <source>
        <dbReference type="ARBA" id="ARBA00023242"/>
    </source>
</evidence>
<feature type="domain" description="PARP catalytic" evidence="9">
    <location>
        <begin position="1175"/>
        <end position="1369"/>
    </location>
</feature>
<keyword evidence="5" id="KW-0539">Nucleus</keyword>
<evidence type="ECO:0000256" key="1">
    <source>
        <dbReference type="ARBA" id="ARBA00004123"/>
    </source>
</evidence>
<dbReference type="PROSITE" id="PS51154">
    <property type="entry name" value="MACRO"/>
    <property type="match status" value="2"/>
</dbReference>
<dbReference type="Gene3D" id="3.30.70.330">
    <property type="match status" value="1"/>
</dbReference>
<protein>
    <recommendedName>
        <fullName evidence="7">Poly [ADP-ribose] polymerase</fullName>
        <shortName evidence="7">PARP</shortName>
        <ecNumber evidence="7">2.4.2.-</ecNumber>
    </recommendedName>
</protein>
<evidence type="ECO:0000256" key="3">
    <source>
        <dbReference type="ARBA" id="ARBA00022679"/>
    </source>
</evidence>